<reference evidence="2" key="1">
    <citation type="submission" date="2019-10" db="EMBL/GenBank/DDBJ databases">
        <title>Conservation and host-specific expression of non-tandemly repeated heterogenous ribosome RNA gene in arbuscular mycorrhizal fungi.</title>
        <authorList>
            <person name="Maeda T."/>
            <person name="Kobayashi Y."/>
            <person name="Nakagawa T."/>
            <person name="Ezawa T."/>
            <person name="Yamaguchi K."/>
            <person name="Bino T."/>
            <person name="Nishimoto Y."/>
            <person name="Shigenobu S."/>
            <person name="Kawaguchi M."/>
        </authorList>
    </citation>
    <scope>NUCLEOTIDE SEQUENCE</scope>
    <source>
        <strain evidence="2">HR1</strain>
    </source>
</reference>
<evidence type="ECO:0000313" key="3">
    <source>
        <dbReference type="Proteomes" id="UP000615446"/>
    </source>
</evidence>
<protein>
    <recommendedName>
        <fullName evidence="1">GDS1 winged helix domain-containing protein</fullName>
    </recommendedName>
</protein>
<sequence length="376" mass="42257">MNISLQDNKLEVNRIVEEIYSKIQHTINSIDASDRVLVAIIKALISLNNEPSSPRQLAACIQKYGFTQLGGQTPYATVSGHISTHFSRVRNQVVPNPIIGKQPHPTIAKRSLYYFLDPDNVLRDLLDEYFSIGESLQAQLTPSSPVKSESNISTISGSQYCAETPPTTPSSVKDIDEEEDDIINKSISDDEDTKTYKTEVELPSAPHGTMDGVIGKKNVIEGINGVTPPSSPPNYLTFPQYLPEITPRNPGSPRVPLNPDVYIMKINGLEVFTTKIKTSQNIITLLRRVDNNYVDKYLLLQAGEQRPRNSDRKWITLEEAQMLAIELNIDQKLGIFLYSRLSDYFDFDLDYATISNSCCYPLAYWFQCVNPKIFAE</sequence>
<dbReference type="OrthoDB" id="5597783at2759"/>
<evidence type="ECO:0000259" key="1">
    <source>
        <dbReference type="Pfam" id="PF25318"/>
    </source>
</evidence>
<organism evidence="2 3">
    <name type="scientific">Rhizophagus clarus</name>
    <dbReference type="NCBI Taxonomy" id="94130"/>
    <lineage>
        <taxon>Eukaryota</taxon>
        <taxon>Fungi</taxon>
        <taxon>Fungi incertae sedis</taxon>
        <taxon>Mucoromycota</taxon>
        <taxon>Glomeromycotina</taxon>
        <taxon>Glomeromycetes</taxon>
        <taxon>Glomerales</taxon>
        <taxon>Glomeraceae</taxon>
        <taxon>Rhizophagus</taxon>
    </lineage>
</organism>
<dbReference type="Proteomes" id="UP000615446">
    <property type="component" value="Unassembled WGS sequence"/>
</dbReference>
<name>A0A8H3LC11_9GLOM</name>
<dbReference type="Pfam" id="PF25318">
    <property type="entry name" value="WHD_GDS1"/>
    <property type="match status" value="1"/>
</dbReference>
<accession>A0A8H3LC11</accession>
<evidence type="ECO:0000313" key="2">
    <source>
        <dbReference type="EMBL" id="GES82948.1"/>
    </source>
</evidence>
<proteinExistence type="predicted"/>
<dbReference type="InterPro" id="IPR057511">
    <property type="entry name" value="WH_GDS1"/>
</dbReference>
<gene>
    <name evidence="2" type="ORF">RCL2_001012500</name>
</gene>
<comment type="caution">
    <text evidence="2">The sequence shown here is derived from an EMBL/GenBank/DDBJ whole genome shotgun (WGS) entry which is preliminary data.</text>
</comment>
<dbReference type="EMBL" id="BLAL01000065">
    <property type="protein sequence ID" value="GES82948.1"/>
    <property type="molecule type" value="Genomic_DNA"/>
</dbReference>
<feature type="domain" description="GDS1 winged helix" evidence="1">
    <location>
        <begin position="28"/>
        <end position="117"/>
    </location>
</feature>
<dbReference type="AlphaFoldDB" id="A0A8H3LC11"/>